<evidence type="ECO:0000313" key="11">
    <source>
        <dbReference type="Proteomes" id="UP001159428"/>
    </source>
</evidence>
<dbReference type="SMART" id="SM01381">
    <property type="entry name" value="7TM_GPCR_Srsx"/>
    <property type="match status" value="1"/>
</dbReference>
<organism evidence="10 11">
    <name type="scientific">Pocillopora meandrina</name>
    <dbReference type="NCBI Taxonomy" id="46732"/>
    <lineage>
        <taxon>Eukaryota</taxon>
        <taxon>Metazoa</taxon>
        <taxon>Cnidaria</taxon>
        <taxon>Anthozoa</taxon>
        <taxon>Hexacorallia</taxon>
        <taxon>Scleractinia</taxon>
        <taxon>Astrocoeniina</taxon>
        <taxon>Pocilloporidae</taxon>
        <taxon>Pocillopora</taxon>
    </lineage>
</organism>
<keyword evidence="2 8" id="KW-0812">Transmembrane</keyword>
<name>A0AAU9WHB7_9CNID</name>
<dbReference type="Pfam" id="PF00001">
    <property type="entry name" value="7tm_1"/>
    <property type="match status" value="1"/>
</dbReference>
<evidence type="ECO:0000256" key="5">
    <source>
        <dbReference type="ARBA" id="ARBA00023136"/>
    </source>
</evidence>
<keyword evidence="7" id="KW-0807">Transducer</keyword>
<feature type="transmembrane region" description="Helical" evidence="8">
    <location>
        <begin position="122"/>
        <end position="143"/>
    </location>
</feature>
<keyword evidence="6" id="KW-0675">Receptor</keyword>
<dbReference type="Proteomes" id="UP001159428">
    <property type="component" value="Unassembled WGS sequence"/>
</dbReference>
<dbReference type="PRINTS" id="PR00237">
    <property type="entry name" value="GPCRRHODOPSN"/>
</dbReference>
<reference evidence="10 11" key="1">
    <citation type="submission" date="2022-05" db="EMBL/GenBank/DDBJ databases">
        <authorList>
            <consortium name="Genoscope - CEA"/>
            <person name="William W."/>
        </authorList>
    </citation>
    <scope>NUCLEOTIDE SEQUENCE [LARGE SCALE GENOMIC DNA]</scope>
</reference>
<keyword evidence="11" id="KW-1185">Reference proteome</keyword>
<dbReference type="Gene3D" id="1.20.1070.10">
    <property type="entry name" value="Rhodopsin 7-helix transmembrane proteins"/>
    <property type="match status" value="1"/>
</dbReference>
<dbReference type="GO" id="GO:0004930">
    <property type="term" value="F:G protein-coupled receptor activity"/>
    <property type="evidence" value="ECO:0007669"/>
    <property type="project" value="UniProtKB-KW"/>
</dbReference>
<evidence type="ECO:0000313" key="10">
    <source>
        <dbReference type="EMBL" id="CAH3110324.1"/>
    </source>
</evidence>
<dbReference type="PROSITE" id="PS50262">
    <property type="entry name" value="G_PROTEIN_RECEP_F1_2"/>
    <property type="match status" value="1"/>
</dbReference>
<dbReference type="CDD" id="cd00637">
    <property type="entry name" value="7tm_classA_rhodopsin-like"/>
    <property type="match status" value="1"/>
</dbReference>
<feature type="transmembrane region" description="Helical" evidence="8">
    <location>
        <begin position="83"/>
        <end position="102"/>
    </location>
</feature>
<keyword evidence="5 8" id="KW-0472">Membrane</keyword>
<feature type="transmembrane region" description="Helical" evidence="8">
    <location>
        <begin position="12"/>
        <end position="33"/>
    </location>
</feature>
<evidence type="ECO:0000256" key="2">
    <source>
        <dbReference type="ARBA" id="ARBA00022692"/>
    </source>
</evidence>
<evidence type="ECO:0000256" key="6">
    <source>
        <dbReference type="ARBA" id="ARBA00023170"/>
    </source>
</evidence>
<evidence type="ECO:0000256" key="8">
    <source>
        <dbReference type="SAM" id="Phobius"/>
    </source>
</evidence>
<gene>
    <name evidence="10" type="ORF">PMEA_00003609</name>
</gene>
<accession>A0AAU9WHB7</accession>
<keyword evidence="4" id="KW-0297">G-protein coupled receptor</keyword>
<feature type="transmembrane region" description="Helical" evidence="8">
    <location>
        <begin position="45"/>
        <end position="63"/>
    </location>
</feature>
<evidence type="ECO:0000259" key="9">
    <source>
        <dbReference type="PROSITE" id="PS50262"/>
    </source>
</evidence>
<feature type="domain" description="G-protein coupled receptors family 1 profile" evidence="9">
    <location>
        <begin position="24"/>
        <end position="282"/>
    </location>
</feature>
<evidence type="ECO:0000256" key="4">
    <source>
        <dbReference type="ARBA" id="ARBA00023040"/>
    </source>
</evidence>
<protein>
    <recommendedName>
        <fullName evidence="9">G-protein coupled receptors family 1 profile domain-containing protein</fullName>
    </recommendedName>
</protein>
<feature type="transmembrane region" description="Helical" evidence="8">
    <location>
        <begin position="225"/>
        <end position="247"/>
    </location>
</feature>
<sequence>MEMQAKTYIRVAVYAAIFIVGFLGNLLTIIVIFRRRQNMSAYQILVLNLAISDFLFLTSLLPLTTYELFGVIAKSEIYCRFLWPMYTIFYLLSIFTITSMALQRCRSIVFPHRPKLRQQKAFAWVAAIWFAAFIIVLPLAIVTTSVPPGECHENWPSFRHKQAYTLALFLLQYLIPLVIITIVYARIALSLLHFGDFRRNDSFATEEQRAAEARRIKRRNQAIRTLAAVVILFAICLFPGQIAWLLLDFGNGGKSQEKAIDTLLNFSDVLDNFHACVNPIIYCLLSTRYRKEYFRCLLYLFRKSGGN</sequence>
<keyword evidence="3 8" id="KW-1133">Transmembrane helix</keyword>
<dbReference type="InterPro" id="IPR017452">
    <property type="entry name" value="GPCR_Rhodpsn_7TM"/>
</dbReference>
<dbReference type="GO" id="GO:0005886">
    <property type="term" value="C:plasma membrane"/>
    <property type="evidence" value="ECO:0007669"/>
    <property type="project" value="TreeGrafter"/>
</dbReference>
<dbReference type="PANTHER" id="PTHR45695">
    <property type="entry name" value="LEUCOKININ RECEPTOR-RELATED"/>
    <property type="match status" value="1"/>
</dbReference>
<dbReference type="EMBL" id="CALNXJ010000012">
    <property type="protein sequence ID" value="CAH3110324.1"/>
    <property type="molecule type" value="Genomic_DNA"/>
</dbReference>
<evidence type="ECO:0000256" key="3">
    <source>
        <dbReference type="ARBA" id="ARBA00022989"/>
    </source>
</evidence>
<dbReference type="InterPro" id="IPR000276">
    <property type="entry name" value="GPCR_Rhodpsn"/>
</dbReference>
<feature type="transmembrane region" description="Helical" evidence="8">
    <location>
        <begin position="163"/>
        <end position="189"/>
    </location>
</feature>
<evidence type="ECO:0000256" key="1">
    <source>
        <dbReference type="ARBA" id="ARBA00004141"/>
    </source>
</evidence>
<comment type="subcellular location">
    <subcellularLocation>
        <location evidence="1">Membrane</location>
        <topology evidence="1">Multi-pass membrane protein</topology>
    </subcellularLocation>
</comment>
<dbReference type="AlphaFoldDB" id="A0AAU9WHB7"/>
<evidence type="ECO:0000256" key="7">
    <source>
        <dbReference type="ARBA" id="ARBA00023224"/>
    </source>
</evidence>
<dbReference type="PANTHER" id="PTHR45695:SF9">
    <property type="entry name" value="LEUCOKININ RECEPTOR"/>
    <property type="match status" value="1"/>
</dbReference>
<dbReference type="SUPFAM" id="SSF81321">
    <property type="entry name" value="Family A G protein-coupled receptor-like"/>
    <property type="match status" value="1"/>
</dbReference>
<proteinExistence type="predicted"/>
<comment type="caution">
    <text evidence="10">The sequence shown here is derived from an EMBL/GenBank/DDBJ whole genome shotgun (WGS) entry which is preliminary data.</text>
</comment>